<dbReference type="InterPro" id="IPR010998">
    <property type="entry name" value="Integrase_recombinase_N"/>
</dbReference>
<dbReference type="CDD" id="cd01189">
    <property type="entry name" value="INT_ICEBs1_C_like"/>
    <property type="match status" value="1"/>
</dbReference>
<evidence type="ECO:0000256" key="3">
    <source>
        <dbReference type="ARBA" id="ARBA00023125"/>
    </source>
</evidence>
<gene>
    <name evidence="6" type="ORF">GCM10025872_02530</name>
</gene>
<dbReference type="PANTHER" id="PTHR30349:SF64">
    <property type="entry name" value="PROPHAGE INTEGRASE INTD-RELATED"/>
    <property type="match status" value="1"/>
</dbReference>
<dbReference type="InterPro" id="IPR002104">
    <property type="entry name" value="Integrase_catalytic"/>
</dbReference>
<dbReference type="PANTHER" id="PTHR30349">
    <property type="entry name" value="PHAGE INTEGRASE-RELATED"/>
    <property type="match status" value="1"/>
</dbReference>
<reference evidence="7" key="1">
    <citation type="journal article" date="2019" name="Int. J. Syst. Evol. Microbiol.">
        <title>The Global Catalogue of Microorganisms (GCM) 10K type strain sequencing project: providing services to taxonomists for standard genome sequencing and annotation.</title>
        <authorList>
            <consortium name="The Broad Institute Genomics Platform"/>
            <consortium name="The Broad Institute Genome Sequencing Center for Infectious Disease"/>
            <person name="Wu L."/>
            <person name="Ma J."/>
        </authorList>
    </citation>
    <scope>NUCLEOTIDE SEQUENCE [LARGE SCALE GENOMIC DNA]</scope>
    <source>
        <strain evidence="7">NBRC 110608</strain>
    </source>
</reference>
<keyword evidence="7" id="KW-1185">Reference proteome</keyword>
<evidence type="ECO:0000256" key="4">
    <source>
        <dbReference type="ARBA" id="ARBA00023172"/>
    </source>
</evidence>
<organism evidence="6 7">
    <name type="scientific">Barrientosiimonas endolithica</name>
    <dbReference type="NCBI Taxonomy" id="1535208"/>
    <lineage>
        <taxon>Bacteria</taxon>
        <taxon>Bacillati</taxon>
        <taxon>Actinomycetota</taxon>
        <taxon>Actinomycetes</taxon>
        <taxon>Micrococcales</taxon>
        <taxon>Dermacoccaceae</taxon>
        <taxon>Barrientosiimonas</taxon>
    </lineage>
</organism>
<evidence type="ECO:0000256" key="2">
    <source>
        <dbReference type="ARBA" id="ARBA00022908"/>
    </source>
</evidence>
<dbReference type="SUPFAM" id="SSF56349">
    <property type="entry name" value="DNA breaking-rejoining enzymes"/>
    <property type="match status" value="1"/>
</dbReference>
<proteinExistence type="inferred from homology"/>
<name>A0ABN6YKS7_9MICO</name>
<dbReference type="EMBL" id="AP027735">
    <property type="protein sequence ID" value="BDZ56596.1"/>
    <property type="molecule type" value="Genomic_DNA"/>
</dbReference>
<dbReference type="InterPro" id="IPR050090">
    <property type="entry name" value="Tyrosine_recombinase_XerCD"/>
</dbReference>
<accession>A0ABN6YKS7</accession>
<evidence type="ECO:0000256" key="1">
    <source>
        <dbReference type="ARBA" id="ARBA00008857"/>
    </source>
</evidence>
<dbReference type="PROSITE" id="PS51898">
    <property type="entry name" value="TYR_RECOMBINASE"/>
    <property type="match status" value="1"/>
</dbReference>
<evidence type="ECO:0000259" key="5">
    <source>
        <dbReference type="PROSITE" id="PS51898"/>
    </source>
</evidence>
<keyword evidence="4" id="KW-0233">DNA recombination</keyword>
<dbReference type="InterPro" id="IPR011010">
    <property type="entry name" value="DNA_brk_join_enz"/>
</dbReference>
<dbReference type="Pfam" id="PF14659">
    <property type="entry name" value="Phage_int_SAM_3"/>
    <property type="match status" value="1"/>
</dbReference>
<dbReference type="Proteomes" id="UP001321421">
    <property type="component" value="Chromosome"/>
</dbReference>
<evidence type="ECO:0000313" key="6">
    <source>
        <dbReference type="EMBL" id="BDZ56596.1"/>
    </source>
</evidence>
<dbReference type="Pfam" id="PF00589">
    <property type="entry name" value="Phage_integrase"/>
    <property type="match status" value="1"/>
</dbReference>
<sequence length="358" mass="39310">MAVERRTTKAGRVRWYARYYDPAGREHAKVFDTRRAAETFLADERAALRSATWIDPRAGQTTLDALWSRYESEQLPHRRPTTRQNYRAAWRNVSSALGNYPVGRLRHSDVQRFVTGLDKGPDTVRMAHRVLALVLDYGVANRVLAANVAKGVVLPPASTPRDRILTSTELLSLAQAVGPAGRGQVLTMGLAGLRWSEVAALKAGAVQLEARRLHVVTAATEAGGRVHLGPPKSKTSRRFVALPRLLAEDLRIRVRGRPADALVFPAPGGGVDRIGNFRRRVRWDQALSDAGLADVTPHDLRRTFGSLARSAGADLRYIQKAMGHSSITTTSRIYAHLYDTELDAVADALDKITEGSTS</sequence>
<dbReference type="RefSeq" id="WP_289232092.1">
    <property type="nucleotide sequence ID" value="NZ_AP027735.1"/>
</dbReference>
<keyword evidence="2" id="KW-0229">DNA integration</keyword>
<comment type="similarity">
    <text evidence="1">Belongs to the 'phage' integrase family.</text>
</comment>
<dbReference type="Gene3D" id="1.10.150.130">
    <property type="match status" value="1"/>
</dbReference>
<dbReference type="Gene3D" id="1.10.443.10">
    <property type="entry name" value="Intergrase catalytic core"/>
    <property type="match status" value="1"/>
</dbReference>
<feature type="domain" description="Tyr recombinase" evidence="5">
    <location>
        <begin position="160"/>
        <end position="347"/>
    </location>
</feature>
<dbReference type="InterPro" id="IPR004107">
    <property type="entry name" value="Integrase_SAM-like_N"/>
</dbReference>
<keyword evidence="3" id="KW-0238">DNA-binding</keyword>
<dbReference type="InterPro" id="IPR013762">
    <property type="entry name" value="Integrase-like_cat_sf"/>
</dbReference>
<evidence type="ECO:0000313" key="7">
    <source>
        <dbReference type="Proteomes" id="UP001321421"/>
    </source>
</evidence>
<protein>
    <recommendedName>
        <fullName evidence="5">Tyr recombinase domain-containing protein</fullName>
    </recommendedName>
</protein>